<proteinExistence type="predicted"/>
<keyword evidence="2" id="KW-1185">Reference proteome</keyword>
<accession>A0AAV7NR90</accession>
<organism evidence="1 2">
    <name type="scientific">Pleurodeles waltl</name>
    <name type="common">Iberian ribbed newt</name>
    <dbReference type="NCBI Taxonomy" id="8319"/>
    <lineage>
        <taxon>Eukaryota</taxon>
        <taxon>Metazoa</taxon>
        <taxon>Chordata</taxon>
        <taxon>Craniata</taxon>
        <taxon>Vertebrata</taxon>
        <taxon>Euteleostomi</taxon>
        <taxon>Amphibia</taxon>
        <taxon>Batrachia</taxon>
        <taxon>Caudata</taxon>
        <taxon>Salamandroidea</taxon>
        <taxon>Salamandridae</taxon>
        <taxon>Pleurodelinae</taxon>
        <taxon>Pleurodeles</taxon>
    </lineage>
</organism>
<dbReference type="Proteomes" id="UP001066276">
    <property type="component" value="Chromosome 8"/>
</dbReference>
<sequence>MFMKPKSFFPVAQRDGSICDNCWGKLDVKRTRYECLEVLYDAVRQVTKALRREVASRSGGVIPFQDIPSSCVPCQIIYVPYLSPYRDSEEVNITLGNVVEGIVPEAVVDCDFMDSVTVTVLVDCVVVHGVGEVNISGFLVTDSDTYDGFVYGRDGECFLDGSKIRVFFLEVDGLEQVL</sequence>
<name>A0AAV7NR90_PLEWA</name>
<dbReference type="AlphaFoldDB" id="A0AAV7NR90"/>
<protein>
    <submittedName>
        <fullName evidence="1">Uncharacterized protein</fullName>
    </submittedName>
</protein>
<comment type="caution">
    <text evidence="1">The sequence shown here is derived from an EMBL/GenBank/DDBJ whole genome shotgun (WGS) entry which is preliminary data.</text>
</comment>
<evidence type="ECO:0000313" key="2">
    <source>
        <dbReference type="Proteomes" id="UP001066276"/>
    </source>
</evidence>
<reference evidence="1" key="1">
    <citation type="journal article" date="2022" name="bioRxiv">
        <title>Sequencing and chromosome-scale assembly of the giantPleurodeles waltlgenome.</title>
        <authorList>
            <person name="Brown T."/>
            <person name="Elewa A."/>
            <person name="Iarovenko S."/>
            <person name="Subramanian E."/>
            <person name="Araus A.J."/>
            <person name="Petzold A."/>
            <person name="Susuki M."/>
            <person name="Suzuki K.-i.T."/>
            <person name="Hayashi T."/>
            <person name="Toyoda A."/>
            <person name="Oliveira C."/>
            <person name="Osipova E."/>
            <person name="Leigh N.D."/>
            <person name="Simon A."/>
            <person name="Yun M.H."/>
        </authorList>
    </citation>
    <scope>NUCLEOTIDE SEQUENCE</scope>
    <source>
        <strain evidence="1">20211129_DDA</strain>
        <tissue evidence="1">Liver</tissue>
    </source>
</reference>
<evidence type="ECO:0000313" key="1">
    <source>
        <dbReference type="EMBL" id="KAJ1115355.1"/>
    </source>
</evidence>
<dbReference type="EMBL" id="JANPWB010000012">
    <property type="protein sequence ID" value="KAJ1115355.1"/>
    <property type="molecule type" value="Genomic_DNA"/>
</dbReference>
<gene>
    <name evidence="1" type="ORF">NDU88_003579</name>
</gene>